<evidence type="ECO:0000313" key="3">
    <source>
        <dbReference type="Proteomes" id="UP001309876"/>
    </source>
</evidence>
<feature type="compositionally biased region" description="Polar residues" evidence="1">
    <location>
        <begin position="74"/>
        <end position="83"/>
    </location>
</feature>
<feature type="compositionally biased region" description="Polar residues" evidence="1">
    <location>
        <begin position="425"/>
        <end position="435"/>
    </location>
</feature>
<feature type="region of interest" description="Disordered" evidence="1">
    <location>
        <begin position="235"/>
        <end position="568"/>
    </location>
</feature>
<feature type="region of interest" description="Disordered" evidence="1">
    <location>
        <begin position="66"/>
        <end position="108"/>
    </location>
</feature>
<protein>
    <submittedName>
        <fullName evidence="2">Uncharacterized protein</fullName>
    </submittedName>
</protein>
<feature type="compositionally biased region" description="Basic and acidic residues" evidence="1">
    <location>
        <begin position="256"/>
        <end position="265"/>
    </location>
</feature>
<accession>A0AAN7YI85</accession>
<feature type="compositionally biased region" description="Basic and acidic residues" evidence="1">
    <location>
        <begin position="292"/>
        <end position="314"/>
    </location>
</feature>
<feature type="region of interest" description="Disordered" evidence="1">
    <location>
        <begin position="600"/>
        <end position="715"/>
    </location>
</feature>
<feature type="compositionally biased region" description="Polar residues" evidence="1">
    <location>
        <begin position="520"/>
        <end position="540"/>
    </location>
</feature>
<feature type="compositionally biased region" description="Basic and acidic residues" evidence="1">
    <location>
        <begin position="542"/>
        <end position="556"/>
    </location>
</feature>
<keyword evidence="3" id="KW-1185">Reference proteome</keyword>
<dbReference type="AlphaFoldDB" id="A0AAN7YI85"/>
<sequence>MVTTRRSGANEPLEHLETPPKRTRKSKPKRPVSPVCEASPEVIQAVLMEAASSLSFQDVPVTDAKSAENLTPAIEQTTTNATSVKRRHEDDEAQDASPTKRPRTQPVSAIKDDNYLFMFPKKHTLEEDLEEAPKSLVSTFRRNRALRAMNKKNGRFGGSVRLQGPVKLIGDNPFGIETFTQQELAEQAAAQQPKELTTERENREERSAAPEPETPQRGLFGSLREIGSATVGRILSPFGRSNTASHSNTAPQPRTEPQKRVRVWDIEYPQLPPNQNENAPPDEEQEEEETESERKRREFEAKFGRTSRKYDHLHTTPIDGNPENLPYPVKKKPESTSQPDTEQTSSDLLELSRRRKERREALHGKRSVKQIPTMAPLFGPNSHYARGTRDPIFDKLPVTGDHPAPSKLGNKRTSEEALSEEATAPNKQPPRSFQPSVEDEADSVEDGPSTPLAKKQKTTAITQTPRSALKAPGSVARSGRSARFNPNPIASVKHMSPISGTAPAGEYSPDNLFLPRPQDSPGSDHSFSPSPNTQKNTVANTGEHRSTKFDRKHPGDEFTTALNAGQPYVRVDYTWKDSQDPNWRPSLHNPRPGCIRLLDDDEEEIEMQRLAALEREHSSMSPESAPEAPPTPRMSHAELPKSSAPSSSSIDAQNAFEAANLERRRADATKTKPRKSSRLAEVTSARSRSPSPPGLDTSYDAGEGSDSSVKTPSPTLDTTSNIWTWNTDTNEYISSVANYPDFAYNPYDELIPAFALKTATGEYDDTVVGPDGMTELQRQNHYKNIYNDEWAEKTFIFDPPQTYEEAGVGSKHIHDLIRKTDAQFPELVQKCDERNKVEWDAHQQAIDNAMRQGKVLKATYPDRDEVEMLDDDEL</sequence>
<gene>
    <name evidence="2" type="ORF">LTR05_002689</name>
</gene>
<organism evidence="2 3">
    <name type="scientific">Lithohypha guttulata</name>
    <dbReference type="NCBI Taxonomy" id="1690604"/>
    <lineage>
        <taxon>Eukaryota</taxon>
        <taxon>Fungi</taxon>
        <taxon>Dikarya</taxon>
        <taxon>Ascomycota</taxon>
        <taxon>Pezizomycotina</taxon>
        <taxon>Eurotiomycetes</taxon>
        <taxon>Chaetothyriomycetidae</taxon>
        <taxon>Chaetothyriales</taxon>
        <taxon>Trichomeriaceae</taxon>
        <taxon>Lithohypha</taxon>
    </lineage>
</organism>
<feature type="compositionally biased region" description="Basic and acidic residues" evidence="1">
    <location>
        <begin position="660"/>
        <end position="670"/>
    </location>
</feature>
<feature type="compositionally biased region" description="Acidic residues" evidence="1">
    <location>
        <begin position="280"/>
        <end position="291"/>
    </location>
</feature>
<comment type="caution">
    <text evidence="2">The sequence shown here is derived from an EMBL/GenBank/DDBJ whole genome shotgun (WGS) entry which is preliminary data.</text>
</comment>
<feature type="region of interest" description="Disordered" evidence="1">
    <location>
        <begin position="185"/>
        <end position="220"/>
    </location>
</feature>
<dbReference type="Proteomes" id="UP001309876">
    <property type="component" value="Unassembled WGS sequence"/>
</dbReference>
<reference evidence="2 3" key="1">
    <citation type="submission" date="2023-08" db="EMBL/GenBank/DDBJ databases">
        <title>Black Yeasts Isolated from many extreme environments.</title>
        <authorList>
            <person name="Coleine C."/>
            <person name="Stajich J.E."/>
            <person name="Selbmann L."/>
        </authorList>
    </citation>
    <scope>NUCLEOTIDE SEQUENCE [LARGE SCALE GENOMIC DNA]</scope>
    <source>
        <strain evidence="2 3">CCFEE 5910</strain>
    </source>
</reference>
<feature type="compositionally biased region" description="Basic residues" evidence="1">
    <location>
        <begin position="21"/>
        <end position="30"/>
    </location>
</feature>
<feature type="compositionally biased region" description="Polar residues" evidence="1">
    <location>
        <begin position="335"/>
        <end position="344"/>
    </location>
</feature>
<feature type="compositionally biased region" description="Polar residues" evidence="1">
    <location>
        <begin position="705"/>
        <end position="715"/>
    </location>
</feature>
<feature type="compositionally biased region" description="Basic and acidic residues" evidence="1">
    <location>
        <begin position="196"/>
        <end position="208"/>
    </location>
</feature>
<feature type="region of interest" description="Disordered" evidence="1">
    <location>
        <begin position="1"/>
        <end position="36"/>
    </location>
</feature>
<dbReference type="EMBL" id="JAVRRJ010000002">
    <property type="protein sequence ID" value="KAK5088471.1"/>
    <property type="molecule type" value="Genomic_DNA"/>
</dbReference>
<feature type="compositionally biased region" description="Polar residues" evidence="1">
    <location>
        <begin position="239"/>
        <end position="252"/>
    </location>
</feature>
<evidence type="ECO:0000256" key="1">
    <source>
        <dbReference type="SAM" id="MobiDB-lite"/>
    </source>
</evidence>
<name>A0AAN7YI85_9EURO</name>
<evidence type="ECO:0000313" key="2">
    <source>
        <dbReference type="EMBL" id="KAK5088471.1"/>
    </source>
</evidence>
<proteinExistence type="predicted"/>